<evidence type="ECO:0000313" key="1">
    <source>
        <dbReference type="EMBL" id="MBK1837079.1"/>
    </source>
</evidence>
<keyword evidence="2" id="KW-1185">Reference proteome</keyword>
<evidence type="ECO:0008006" key="3">
    <source>
        <dbReference type="Google" id="ProtNLM"/>
    </source>
</evidence>
<comment type="caution">
    <text evidence="1">The sequence shown here is derived from an EMBL/GenBank/DDBJ whole genome shotgun (WGS) entry which is preliminary data.</text>
</comment>
<gene>
    <name evidence="1" type="ORF">JHL17_06615</name>
</gene>
<name>A0ABS1F133_9PROT</name>
<dbReference type="EMBL" id="JAENHM010000023">
    <property type="protein sequence ID" value="MBK1837079.1"/>
    <property type="molecule type" value="Genomic_DNA"/>
</dbReference>
<reference evidence="2" key="1">
    <citation type="submission" date="2021-01" db="EMBL/GenBank/DDBJ databases">
        <title>Genome public.</title>
        <authorList>
            <person name="Liu C."/>
            <person name="Sun Q."/>
        </authorList>
    </citation>
    <scope>NUCLEOTIDE SEQUENCE [LARGE SCALE GENOMIC DNA]</scope>
    <source>
        <strain evidence="2">YIM B02556</strain>
    </source>
</reference>
<organism evidence="1 2">
    <name type="scientific">Azospirillum endophyticum</name>
    <dbReference type="NCBI Taxonomy" id="2800326"/>
    <lineage>
        <taxon>Bacteria</taxon>
        <taxon>Pseudomonadati</taxon>
        <taxon>Pseudomonadota</taxon>
        <taxon>Alphaproteobacteria</taxon>
        <taxon>Rhodospirillales</taxon>
        <taxon>Azospirillaceae</taxon>
        <taxon>Azospirillum</taxon>
    </lineage>
</organism>
<sequence>MAFVELTEISGDTVLVNPIAVAFLRATTEGGTELHVSGRAEPLRVTGAPADVARALENAAPTPPDPTLSLLA</sequence>
<proteinExistence type="predicted"/>
<dbReference type="Proteomes" id="UP000652760">
    <property type="component" value="Unassembled WGS sequence"/>
</dbReference>
<evidence type="ECO:0000313" key="2">
    <source>
        <dbReference type="Proteomes" id="UP000652760"/>
    </source>
</evidence>
<protein>
    <recommendedName>
        <fullName evidence="3">STAS domain-containing protein</fullName>
    </recommendedName>
</protein>
<accession>A0ABS1F133</accession>